<evidence type="ECO:0000313" key="15">
    <source>
        <dbReference type="EnsemblPlants" id="Pp3c24_9360V3.1"/>
    </source>
</evidence>
<dbReference type="EnsemblPlants" id="Pp3c24_9360V3.2">
    <property type="protein sequence ID" value="Pp3c24_9360V3.2"/>
    <property type="gene ID" value="Pp3c24_9360"/>
</dbReference>
<dbReference type="InterPro" id="IPR029058">
    <property type="entry name" value="AB_hydrolase_fold"/>
</dbReference>
<dbReference type="InterPro" id="IPR049492">
    <property type="entry name" value="BD-FAE-like_dom"/>
</dbReference>
<evidence type="ECO:0000256" key="3">
    <source>
        <dbReference type="ARBA" id="ARBA00022692"/>
    </source>
</evidence>
<evidence type="ECO:0000313" key="16">
    <source>
        <dbReference type="Proteomes" id="UP000006727"/>
    </source>
</evidence>
<keyword evidence="6 12" id="KW-1133">Transmembrane helix</keyword>
<proteinExistence type="inferred from homology"/>
<dbReference type="Gramene" id="Pp3c24_9360V3.2">
    <property type="protein sequence ID" value="Pp3c24_9360V3.2"/>
    <property type="gene ID" value="Pp3c24_9360"/>
</dbReference>
<evidence type="ECO:0000259" key="13">
    <source>
        <dbReference type="Pfam" id="PF20434"/>
    </source>
</evidence>
<dbReference type="AlphaFoldDB" id="A0A2K1IG49"/>
<evidence type="ECO:0000256" key="11">
    <source>
        <dbReference type="ARBA" id="ARBA00049507"/>
    </source>
</evidence>
<keyword evidence="5" id="KW-0256">Endoplasmic reticulum</keyword>
<evidence type="ECO:0000256" key="10">
    <source>
        <dbReference type="ARBA" id="ARBA00038928"/>
    </source>
</evidence>
<dbReference type="Gene3D" id="3.40.50.1820">
    <property type="entry name" value="alpha/beta hydrolase"/>
    <property type="match status" value="1"/>
</dbReference>
<dbReference type="Proteomes" id="UP000006727">
    <property type="component" value="Chromosome 24"/>
</dbReference>
<keyword evidence="7" id="KW-0333">Golgi apparatus</keyword>
<keyword evidence="8 12" id="KW-0472">Membrane</keyword>
<evidence type="ECO:0000256" key="7">
    <source>
        <dbReference type="ARBA" id="ARBA00023034"/>
    </source>
</evidence>
<protein>
    <recommendedName>
        <fullName evidence="10">protein-S-isoprenylcysteine alpha-carbonyl methylesterase</fullName>
        <ecNumber evidence="10">3.1.1.n2</ecNumber>
    </recommendedName>
</protein>
<evidence type="ECO:0000256" key="6">
    <source>
        <dbReference type="ARBA" id="ARBA00022989"/>
    </source>
</evidence>
<dbReference type="PANTHER" id="PTHR48081">
    <property type="entry name" value="AB HYDROLASE SUPERFAMILY PROTEIN C4A8.06C"/>
    <property type="match status" value="1"/>
</dbReference>
<reference evidence="14 16" key="1">
    <citation type="journal article" date="2008" name="Science">
        <title>The Physcomitrella genome reveals evolutionary insights into the conquest of land by plants.</title>
        <authorList>
            <person name="Rensing S."/>
            <person name="Lang D."/>
            <person name="Zimmer A."/>
            <person name="Terry A."/>
            <person name="Salamov A."/>
            <person name="Shapiro H."/>
            <person name="Nishiyama T."/>
            <person name="Perroud P.-F."/>
            <person name="Lindquist E."/>
            <person name="Kamisugi Y."/>
            <person name="Tanahashi T."/>
            <person name="Sakakibara K."/>
            <person name="Fujita T."/>
            <person name="Oishi K."/>
            <person name="Shin-I T."/>
            <person name="Kuroki Y."/>
            <person name="Toyoda A."/>
            <person name="Suzuki Y."/>
            <person name="Hashimoto A."/>
            <person name="Yamaguchi K."/>
            <person name="Sugano A."/>
            <person name="Kohara Y."/>
            <person name="Fujiyama A."/>
            <person name="Anterola A."/>
            <person name="Aoki S."/>
            <person name="Ashton N."/>
            <person name="Barbazuk W.B."/>
            <person name="Barker E."/>
            <person name="Bennetzen J."/>
            <person name="Bezanilla M."/>
            <person name="Blankenship R."/>
            <person name="Cho S.H."/>
            <person name="Dutcher S."/>
            <person name="Estelle M."/>
            <person name="Fawcett J.A."/>
            <person name="Gundlach H."/>
            <person name="Hanada K."/>
            <person name="Heyl A."/>
            <person name="Hicks K.A."/>
            <person name="Hugh J."/>
            <person name="Lohr M."/>
            <person name="Mayer K."/>
            <person name="Melkozernov A."/>
            <person name="Murata T."/>
            <person name="Nelson D."/>
            <person name="Pils B."/>
            <person name="Prigge M."/>
            <person name="Reiss B."/>
            <person name="Renner T."/>
            <person name="Rombauts S."/>
            <person name="Rushton P."/>
            <person name="Sanderfoot A."/>
            <person name="Schween G."/>
            <person name="Shiu S.-H."/>
            <person name="Stueber K."/>
            <person name="Theodoulou F.L."/>
            <person name="Tu H."/>
            <person name="Van de Peer Y."/>
            <person name="Verrier P.J."/>
            <person name="Waters E."/>
            <person name="Wood A."/>
            <person name="Yang L."/>
            <person name="Cove D."/>
            <person name="Cuming A."/>
            <person name="Hasebe M."/>
            <person name="Lucas S."/>
            <person name="Mishler D.B."/>
            <person name="Reski R."/>
            <person name="Grigoriev I."/>
            <person name="Quatrano R.S."/>
            <person name="Boore J.L."/>
        </authorList>
    </citation>
    <scope>NUCLEOTIDE SEQUENCE [LARGE SCALE GENOMIC DNA]</scope>
    <source>
        <strain evidence="15 16">cv. Gransden 2004</strain>
    </source>
</reference>
<keyword evidence="4" id="KW-0378">Hydrolase</keyword>
<evidence type="ECO:0000256" key="5">
    <source>
        <dbReference type="ARBA" id="ARBA00022824"/>
    </source>
</evidence>
<evidence type="ECO:0000256" key="1">
    <source>
        <dbReference type="ARBA" id="ARBA00004586"/>
    </source>
</evidence>
<evidence type="ECO:0000256" key="12">
    <source>
        <dbReference type="SAM" id="Phobius"/>
    </source>
</evidence>
<dbReference type="PaxDb" id="3218-PP1S196_45V6.1"/>
<comment type="subcellular location">
    <subcellularLocation>
        <location evidence="1">Endoplasmic reticulum membrane</location>
    </subcellularLocation>
    <subcellularLocation>
        <location evidence="2">Golgi apparatus membrane</location>
        <topology evidence="2">Multi-pass membrane protein</topology>
    </subcellularLocation>
</comment>
<feature type="transmembrane region" description="Helical" evidence="12">
    <location>
        <begin position="170"/>
        <end position="189"/>
    </location>
</feature>
<dbReference type="GeneID" id="112276857"/>
<evidence type="ECO:0000256" key="8">
    <source>
        <dbReference type="ARBA" id="ARBA00023136"/>
    </source>
</evidence>
<name>A0A2K1IG49_PHYPA</name>
<keyword evidence="16" id="KW-1185">Reference proteome</keyword>
<feature type="transmembrane region" description="Helical" evidence="12">
    <location>
        <begin position="222"/>
        <end position="244"/>
    </location>
</feature>
<dbReference type="STRING" id="3218.A0A2K1IG49"/>
<evidence type="ECO:0000313" key="14">
    <source>
        <dbReference type="EMBL" id="PNR28248.1"/>
    </source>
</evidence>
<comment type="catalytic activity">
    <reaction evidence="11">
        <text>[protein]-C-terminal S-[(2E,6E)-farnesyl]-L-cysteine methyl ester + H2O = [protein]-C-terminal S-[(2E,6E)-farnesyl]-L-cysteine + methanol + H(+)</text>
        <dbReference type="Rhea" id="RHEA:48520"/>
        <dbReference type="Rhea" id="RHEA-COMP:12125"/>
        <dbReference type="Rhea" id="RHEA-COMP:12126"/>
        <dbReference type="ChEBI" id="CHEBI:15377"/>
        <dbReference type="ChEBI" id="CHEBI:15378"/>
        <dbReference type="ChEBI" id="CHEBI:17790"/>
        <dbReference type="ChEBI" id="CHEBI:90510"/>
        <dbReference type="ChEBI" id="CHEBI:90511"/>
        <dbReference type="EC" id="3.1.1.n2"/>
    </reaction>
</comment>
<comment type="similarity">
    <text evidence="9">Belongs to the AB hydrolase superfamily. Isoprenylcysteine methylesterase family.</text>
</comment>
<dbReference type="Pfam" id="PF20434">
    <property type="entry name" value="BD-FAE"/>
    <property type="match status" value="1"/>
</dbReference>
<dbReference type="SUPFAM" id="SSF53474">
    <property type="entry name" value="alpha/beta-Hydrolases"/>
    <property type="match status" value="1"/>
</dbReference>
<evidence type="ECO:0000256" key="4">
    <source>
        <dbReference type="ARBA" id="ARBA00022801"/>
    </source>
</evidence>
<dbReference type="RefSeq" id="XP_024364391.1">
    <property type="nucleotide sequence ID" value="XM_024508623.2"/>
</dbReference>
<dbReference type="GO" id="GO:0010296">
    <property type="term" value="F:prenylcysteine methylesterase activity"/>
    <property type="evidence" value="ECO:0000318"/>
    <property type="project" value="GO_Central"/>
</dbReference>
<dbReference type="FunFam" id="3.40.50.1820:FF:000084">
    <property type="entry name" value="Isoprenylcysteine alpha-carbonyl methylesterase ICME"/>
    <property type="match status" value="1"/>
</dbReference>
<reference evidence="15" key="3">
    <citation type="submission" date="2020-12" db="UniProtKB">
        <authorList>
            <consortium name="EnsemblPlants"/>
        </authorList>
    </citation>
    <scope>IDENTIFICATION</scope>
</reference>
<dbReference type="GO" id="GO:0005789">
    <property type="term" value="C:endoplasmic reticulum membrane"/>
    <property type="evidence" value="ECO:0000318"/>
    <property type="project" value="GO_Central"/>
</dbReference>
<accession>A0A2K1IG49</accession>
<dbReference type="OrthoDB" id="6495301at2759"/>
<dbReference type="GO" id="GO:0000139">
    <property type="term" value="C:Golgi membrane"/>
    <property type="evidence" value="ECO:0000318"/>
    <property type="project" value="GO_Central"/>
</dbReference>
<dbReference type="Gramene" id="Pp3c24_9360V3.1">
    <property type="protein sequence ID" value="Pp3c24_9360V3.1"/>
    <property type="gene ID" value="Pp3c24_9360"/>
</dbReference>
<keyword evidence="3 12" id="KW-0812">Transmembrane</keyword>
<dbReference type="EMBL" id="ABEU02000024">
    <property type="protein sequence ID" value="PNR28248.1"/>
    <property type="molecule type" value="Genomic_DNA"/>
</dbReference>
<gene>
    <name evidence="15" type="primary">LOC112276857</name>
    <name evidence="14" type="ORF">PHYPA_028840</name>
</gene>
<dbReference type="EnsemblPlants" id="Pp3c24_9360V3.1">
    <property type="protein sequence ID" value="Pp3c24_9360V3.1"/>
    <property type="gene ID" value="Pp3c24_9360"/>
</dbReference>
<dbReference type="InterPro" id="IPR050300">
    <property type="entry name" value="GDXG_lipolytic_enzyme"/>
</dbReference>
<reference evidence="14 16" key="2">
    <citation type="journal article" date="2018" name="Plant J.">
        <title>The Physcomitrella patens chromosome-scale assembly reveals moss genome structure and evolution.</title>
        <authorList>
            <person name="Lang D."/>
            <person name="Ullrich K.K."/>
            <person name="Murat F."/>
            <person name="Fuchs J."/>
            <person name="Jenkins J."/>
            <person name="Haas F.B."/>
            <person name="Piednoel M."/>
            <person name="Gundlach H."/>
            <person name="Van Bel M."/>
            <person name="Meyberg R."/>
            <person name="Vives C."/>
            <person name="Morata J."/>
            <person name="Symeonidi A."/>
            <person name="Hiss M."/>
            <person name="Muchero W."/>
            <person name="Kamisugi Y."/>
            <person name="Saleh O."/>
            <person name="Blanc G."/>
            <person name="Decker E.L."/>
            <person name="van Gessel N."/>
            <person name="Grimwood J."/>
            <person name="Hayes R.D."/>
            <person name="Graham S.W."/>
            <person name="Gunter L.E."/>
            <person name="McDaniel S.F."/>
            <person name="Hoernstein S.N.W."/>
            <person name="Larsson A."/>
            <person name="Li F.W."/>
            <person name="Perroud P.F."/>
            <person name="Phillips J."/>
            <person name="Ranjan P."/>
            <person name="Rokshar D.S."/>
            <person name="Rothfels C.J."/>
            <person name="Schneider L."/>
            <person name="Shu S."/>
            <person name="Stevenson D.W."/>
            <person name="Thummler F."/>
            <person name="Tillich M."/>
            <person name="Villarreal Aguilar J.C."/>
            <person name="Widiez T."/>
            <person name="Wong G.K."/>
            <person name="Wymore A."/>
            <person name="Zhang Y."/>
            <person name="Zimmer A.D."/>
            <person name="Quatrano R.S."/>
            <person name="Mayer K.F.X."/>
            <person name="Goodstein D."/>
            <person name="Casacuberta J.M."/>
            <person name="Vandepoele K."/>
            <person name="Reski R."/>
            <person name="Cuming A.C."/>
            <person name="Tuskan G.A."/>
            <person name="Maumus F."/>
            <person name="Salse J."/>
            <person name="Schmutz J."/>
            <person name="Rensing S.A."/>
        </authorList>
    </citation>
    <scope>NUCLEOTIDE SEQUENCE [LARGE SCALE GENOMIC DNA]</scope>
    <source>
        <strain evidence="15 16">cv. Gransden 2004</strain>
    </source>
</reference>
<dbReference type="PANTHER" id="PTHR48081:SF33">
    <property type="entry name" value="KYNURENINE FORMAMIDASE"/>
    <property type="match status" value="1"/>
</dbReference>
<feature type="domain" description="BD-FAE-like" evidence="13">
    <location>
        <begin position="209"/>
        <end position="417"/>
    </location>
</feature>
<sequence length="495" mass="55239">METPGPGICLDAPDSGLMRYEVDGMKQAEVLGSGEVNVESKERETTPADVRRIAADPLPEAVDAVHRDMVEDGGNQRDVLRFQSDVVTRRGPRLLSQRKTLPGLENHRRRTFSGPSKFGKGSPLRQGSLKEFTQDVRHAATETFMITRLALTLLKLLGVGTRWIGKFIRLGLYAACLMIGFLQVGYFYYFDPRVHRSIIYGNQPRNRFDLYLPPNTDKPRPVVIFVTGGAWVIGYKAWGSLLALKFLDRNIIVACIDYRNFPQGSISDMISDVTTGIGYVFQNLESYGGDPNMVYLAGQSAGAHLAACALLMQAEKEITQDPADLVWRSSQINACMAISGGYNLTKLSEHFHKRGLYKQIFFSMMEGEKSLPKFSPEYMVLTPAFRRAVPLLPPITLYHGTADYSIPHVSSVAFAVALRLVGARVNTVFYPDKTHTDLFLQDPMRGGKDELLADMISLIHENDEEARAEGVKEAHCCQRLVPEFLLQLARLVSPF</sequence>
<evidence type="ECO:0000256" key="9">
    <source>
        <dbReference type="ARBA" id="ARBA00038028"/>
    </source>
</evidence>
<organism evidence="14">
    <name type="scientific">Physcomitrium patens</name>
    <name type="common">Spreading-leaved earth moss</name>
    <name type="synonym">Physcomitrella patens</name>
    <dbReference type="NCBI Taxonomy" id="3218"/>
    <lineage>
        <taxon>Eukaryota</taxon>
        <taxon>Viridiplantae</taxon>
        <taxon>Streptophyta</taxon>
        <taxon>Embryophyta</taxon>
        <taxon>Bryophyta</taxon>
        <taxon>Bryophytina</taxon>
        <taxon>Bryopsida</taxon>
        <taxon>Funariidae</taxon>
        <taxon>Funariales</taxon>
        <taxon>Funariaceae</taxon>
        <taxon>Physcomitrium</taxon>
    </lineage>
</organism>
<dbReference type="EC" id="3.1.1.n2" evidence="10"/>
<evidence type="ECO:0000256" key="2">
    <source>
        <dbReference type="ARBA" id="ARBA00004653"/>
    </source>
</evidence>